<keyword evidence="2" id="KW-0472">Membrane</keyword>
<protein>
    <submittedName>
        <fullName evidence="3">Oidioi.mRNA.OKI2018_I69.chr1.g1776.t1.cds</fullName>
    </submittedName>
</protein>
<proteinExistence type="inferred from homology"/>
<keyword evidence="2" id="KW-1133">Transmembrane helix</keyword>
<evidence type="ECO:0000256" key="2">
    <source>
        <dbReference type="SAM" id="Phobius"/>
    </source>
</evidence>
<name>A0ABN7SNZ4_OIKDI</name>
<dbReference type="InterPro" id="IPR006461">
    <property type="entry name" value="PLAC_motif_containing"/>
</dbReference>
<feature type="transmembrane region" description="Helical" evidence="2">
    <location>
        <begin position="133"/>
        <end position="155"/>
    </location>
</feature>
<evidence type="ECO:0000313" key="3">
    <source>
        <dbReference type="EMBL" id="CAG5105034.1"/>
    </source>
</evidence>
<dbReference type="PANTHER" id="PTHR15907">
    <property type="entry name" value="DUF614 FAMILY PROTEIN-RELATED"/>
    <property type="match status" value="1"/>
</dbReference>
<gene>
    <name evidence="3" type="ORF">OKIOD_LOCUS10541</name>
</gene>
<dbReference type="Pfam" id="PF04749">
    <property type="entry name" value="PLAC8"/>
    <property type="match status" value="1"/>
</dbReference>
<sequence length="194" mass="21381">MSSLQTVNTSNIPSMNGTETSSYIVSEQPKSFTYKSPDGQFRYPLFSCCGRFGTSCQAMFCPCCVIQSIQDGMKEGSSCLWCLLYAGSYYLPLGGSGYFSFSIWKYACHQGASSLSTLLADPNMVIAAPKFPIWSAILGSICFLTSILVPNYIAWKQRVAIREKHGIKGTTLSDILIILFCHCCALVQHDREVN</sequence>
<dbReference type="NCBIfam" id="TIGR01571">
    <property type="entry name" value="A_thal_Cys_rich"/>
    <property type="match status" value="1"/>
</dbReference>
<accession>A0ABN7SNZ4</accession>
<evidence type="ECO:0000256" key="1">
    <source>
        <dbReference type="ARBA" id="ARBA00009024"/>
    </source>
</evidence>
<dbReference type="EMBL" id="OU015566">
    <property type="protein sequence ID" value="CAG5105034.1"/>
    <property type="molecule type" value="Genomic_DNA"/>
</dbReference>
<comment type="similarity">
    <text evidence="1">Belongs to the cornifelin family.</text>
</comment>
<keyword evidence="2" id="KW-0812">Transmembrane</keyword>
<reference evidence="3 4" key="1">
    <citation type="submission" date="2021-04" db="EMBL/GenBank/DDBJ databases">
        <authorList>
            <person name="Bliznina A."/>
        </authorList>
    </citation>
    <scope>NUCLEOTIDE SEQUENCE [LARGE SCALE GENOMIC DNA]</scope>
</reference>
<dbReference type="Proteomes" id="UP001158576">
    <property type="component" value="Chromosome 1"/>
</dbReference>
<organism evidence="3 4">
    <name type="scientific">Oikopleura dioica</name>
    <name type="common">Tunicate</name>
    <dbReference type="NCBI Taxonomy" id="34765"/>
    <lineage>
        <taxon>Eukaryota</taxon>
        <taxon>Metazoa</taxon>
        <taxon>Chordata</taxon>
        <taxon>Tunicata</taxon>
        <taxon>Appendicularia</taxon>
        <taxon>Copelata</taxon>
        <taxon>Oikopleuridae</taxon>
        <taxon>Oikopleura</taxon>
    </lineage>
</organism>
<keyword evidence="4" id="KW-1185">Reference proteome</keyword>
<evidence type="ECO:0000313" key="4">
    <source>
        <dbReference type="Proteomes" id="UP001158576"/>
    </source>
</evidence>